<dbReference type="EMBL" id="JSAM01000108">
    <property type="protein sequence ID" value="KIA76690.1"/>
    <property type="molecule type" value="Genomic_DNA"/>
</dbReference>
<sequence length="440" mass="50777">MEDKKFKRLMSQNDLLVFFFKNHPISPQTKARNDKLNYAFRQIKDEERVSGAINALFYHVPAHRLAFFEEKSPQTVKRLFIVAEDLLAGKFGSIGVEAAKTMTNLLFQEKILQKLMLIDLLLSDQEAQEWPEVLLPLADDQHFKKMVAFLSRLNPEQLGEQIFSSDKLDSLVETLFWRRETYLAVEQLLRKYLSNLLNPSHVAVDLLIEHEEPIEKSVKVVEQIKNPTEKSKSLVSIIKRLMQTNRIEKALDTVRSIQVDKVRTKPLVQLIDQLLNPSRSQFEKMLYANQVEQAIGLAKNVEDVIERDKILQKIAYTLAKKDQLHMAEEVTALISNKEGREASLSSIVNALSSIHRYKQAKILAASIKDQDFREDAYSYIVKALLLDHQIDEAIAFVESIENSIERSKAAKILLSSFISHHDLERSDQIREKFELVRQRL</sequence>
<dbReference type="RefSeq" id="WP_013925716.1">
    <property type="nucleotide sequence ID" value="NZ_JSAM01000108.1"/>
</dbReference>
<gene>
    <name evidence="1" type="ORF">DB43_HM00130</name>
</gene>
<protein>
    <submittedName>
        <fullName evidence="1">Uncharacterized protein</fullName>
    </submittedName>
</protein>
<proteinExistence type="predicted"/>
<dbReference type="AlphaFoldDB" id="A0A0C1C6D0"/>
<reference evidence="1 2" key="1">
    <citation type="journal article" date="2014" name="Mol. Biol. Evol.">
        <title>Massive expansion of Ubiquitination-related gene families within the Chlamydiae.</title>
        <authorList>
            <person name="Domman D."/>
            <person name="Collingro A."/>
            <person name="Lagkouvardos I."/>
            <person name="Gehre L."/>
            <person name="Weinmaier T."/>
            <person name="Rattei T."/>
            <person name="Subtil A."/>
            <person name="Horn M."/>
        </authorList>
    </citation>
    <scope>NUCLEOTIDE SEQUENCE [LARGE SCALE GENOMIC DNA]</scope>
    <source>
        <strain evidence="1 2">OEW1</strain>
    </source>
</reference>
<evidence type="ECO:0000313" key="2">
    <source>
        <dbReference type="Proteomes" id="UP000031307"/>
    </source>
</evidence>
<dbReference type="Proteomes" id="UP000031307">
    <property type="component" value="Unassembled WGS sequence"/>
</dbReference>
<evidence type="ECO:0000313" key="1">
    <source>
        <dbReference type="EMBL" id="KIA76690.1"/>
    </source>
</evidence>
<accession>A0A0C1C6D0</accession>
<name>A0A0C1C6D0_9BACT</name>
<dbReference type="PATRIC" id="fig|83552.4.peg.2199"/>
<dbReference type="Gene3D" id="1.25.40.10">
    <property type="entry name" value="Tetratricopeptide repeat domain"/>
    <property type="match status" value="1"/>
</dbReference>
<comment type="caution">
    <text evidence="1">The sequence shown here is derived from an EMBL/GenBank/DDBJ whole genome shotgun (WGS) entry which is preliminary data.</text>
</comment>
<organism evidence="1 2">
    <name type="scientific">Parachlamydia acanthamoebae</name>
    <dbReference type="NCBI Taxonomy" id="83552"/>
    <lineage>
        <taxon>Bacteria</taxon>
        <taxon>Pseudomonadati</taxon>
        <taxon>Chlamydiota</taxon>
        <taxon>Chlamydiia</taxon>
        <taxon>Parachlamydiales</taxon>
        <taxon>Parachlamydiaceae</taxon>
        <taxon>Parachlamydia</taxon>
    </lineage>
</organism>
<dbReference type="InterPro" id="IPR011990">
    <property type="entry name" value="TPR-like_helical_dom_sf"/>
</dbReference>